<name>A0A511V9Z5_9BACL</name>
<dbReference type="HAMAP" id="MF_01615">
    <property type="entry name" value="PdxT"/>
    <property type="match status" value="1"/>
</dbReference>
<comment type="subunit">
    <text evidence="9 10">In the presence of PdxS, forms a dodecamer of heterodimers. Only shows activity in the heterodimer.</text>
</comment>
<evidence type="ECO:0000256" key="12">
    <source>
        <dbReference type="PIRSR" id="PIRSR005639-2"/>
    </source>
</evidence>
<comment type="similarity">
    <text evidence="1 10">Belongs to the glutaminase PdxT/SNO family.</text>
</comment>
<protein>
    <recommendedName>
        <fullName evidence="10">Pyridoxal 5'-phosphate synthase subunit PdxT</fullName>
        <ecNumber evidence="10">4.3.3.6</ecNumber>
    </recommendedName>
    <alternativeName>
        <fullName evidence="10">Pdx2</fullName>
    </alternativeName>
    <alternativeName>
        <fullName evidence="10">Pyridoxal 5'-phosphate synthase glutaminase subunit</fullName>
        <ecNumber evidence="10">3.5.1.2</ecNumber>
    </alternativeName>
</protein>
<feature type="active site" description="Nucleophile" evidence="10 11">
    <location>
        <position position="78"/>
    </location>
</feature>
<evidence type="ECO:0000256" key="8">
    <source>
        <dbReference type="ARBA" id="ARBA00054599"/>
    </source>
</evidence>
<comment type="catalytic activity">
    <reaction evidence="6 10">
        <text>aldehydo-D-ribose 5-phosphate + D-glyceraldehyde 3-phosphate + L-glutamine = pyridoxal 5'-phosphate + L-glutamate + phosphate + 3 H2O + H(+)</text>
        <dbReference type="Rhea" id="RHEA:31507"/>
        <dbReference type="ChEBI" id="CHEBI:15377"/>
        <dbReference type="ChEBI" id="CHEBI:15378"/>
        <dbReference type="ChEBI" id="CHEBI:29985"/>
        <dbReference type="ChEBI" id="CHEBI:43474"/>
        <dbReference type="ChEBI" id="CHEBI:58273"/>
        <dbReference type="ChEBI" id="CHEBI:58359"/>
        <dbReference type="ChEBI" id="CHEBI:59776"/>
        <dbReference type="ChEBI" id="CHEBI:597326"/>
        <dbReference type="EC" id="4.3.3.6"/>
    </reaction>
</comment>
<keyword evidence="5 10" id="KW-0456">Lyase</keyword>
<gene>
    <name evidence="10 13" type="primary">pdxT</name>
    <name evidence="13" type="ORF">ADA01nite_32040</name>
</gene>
<proteinExistence type="inferred from homology"/>
<feature type="active site" description="Charge relay system" evidence="10 11">
    <location>
        <position position="171"/>
    </location>
</feature>
<dbReference type="PROSITE" id="PS01236">
    <property type="entry name" value="PDXT_SNO_1"/>
    <property type="match status" value="1"/>
</dbReference>
<dbReference type="Pfam" id="PF01174">
    <property type="entry name" value="SNO"/>
    <property type="match status" value="1"/>
</dbReference>
<dbReference type="GO" id="GO:0006543">
    <property type="term" value="P:L-glutamine catabolic process"/>
    <property type="evidence" value="ECO:0007669"/>
    <property type="project" value="UniProtKB-UniRule"/>
</dbReference>
<dbReference type="EMBL" id="BJXX01000149">
    <property type="protein sequence ID" value="GEN35744.1"/>
    <property type="molecule type" value="Genomic_DNA"/>
</dbReference>
<dbReference type="GO" id="GO:0008614">
    <property type="term" value="P:pyridoxine metabolic process"/>
    <property type="evidence" value="ECO:0007669"/>
    <property type="project" value="TreeGrafter"/>
</dbReference>
<evidence type="ECO:0000256" key="10">
    <source>
        <dbReference type="HAMAP-Rule" id="MF_01615"/>
    </source>
</evidence>
<dbReference type="UniPathway" id="UPA00245"/>
<dbReference type="InterPro" id="IPR029062">
    <property type="entry name" value="Class_I_gatase-like"/>
</dbReference>
<dbReference type="GO" id="GO:0036381">
    <property type="term" value="F:pyridoxal 5'-phosphate synthase (glutamine hydrolysing) activity"/>
    <property type="evidence" value="ECO:0007669"/>
    <property type="project" value="UniProtKB-UniRule"/>
</dbReference>
<dbReference type="PANTHER" id="PTHR31559">
    <property type="entry name" value="PYRIDOXAL 5'-PHOSPHATE SYNTHASE SUBUNIT SNO"/>
    <property type="match status" value="1"/>
</dbReference>
<comment type="caution">
    <text evidence="13">The sequence shown here is derived from an EMBL/GenBank/DDBJ whole genome shotgun (WGS) entry which is preliminary data.</text>
</comment>
<dbReference type="FunFam" id="3.40.50.880:FF:000010">
    <property type="entry name" value="uncharacterized protein LOC100176842 isoform X2"/>
    <property type="match status" value="1"/>
</dbReference>
<evidence type="ECO:0000256" key="9">
    <source>
        <dbReference type="ARBA" id="ARBA00064749"/>
    </source>
</evidence>
<dbReference type="Gene3D" id="3.40.50.880">
    <property type="match status" value="1"/>
</dbReference>
<comment type="pathway">
    <text evidence="10">Cofactor biosynthesis; pyridoxal 5'-phosphate biosynthesis.</text>
</comment>
<dbReference type="EC" id="4.3.3.6" evidence="10"/>
<keyword evidence="14" id="KW-1185">Reference proteome</keyword>
<evidence type="ECO:0000256" key="4">
    <source>
        <dbReference type="ARBA" id="ARBA00022962"/>
    </source>
</evidence>
<organism evidence="13 14">
    <name type="scientific">Aneurinibacillus danicus</name>
    <dbReference type="NCBI Taxonomy" id="267746"/>
    <lineage>
        <taxon>Bacteria</taxon>
        <taxon>Bacillati</taxon>
        <taxon>Bacillota</taxon>
        <taxon>Bacilli</taxon>
        <taxon>Bacillales</taxon>
        <taxon>Paenibacillaceae</taxon>
        <taxon>Aneurinibacillus group</taxon>
        <taxon>Aneurinibacillus</taxon>
    </lineage>
</organism>
<comment type="catalytic activity">
    <reaction evidence="7 10">
        <text>L-glutamine + H2O = L-glutamate + NH4(+)</text>
        <dbReference type="Rhea" id="RHEA:15889"/>
        <dbReference type="ChEBI" id="CHEBI:15377"/>
        <dbReference type="ChEBI" id="CHEBI:28938"/>
        <dbReference type="ChEBI" id="CHEBI:29985"/>
        <dbReference type="ChEBI" id="CHEBI:58359"/>
        <dbReference type="EC" id="3.5.1.2"/>
    </reaction>
</comment>
<dbReference type="Proteomes" id="UP000321157">
    <property type="component" value="Unassembled WGS sequence"/>
</dbReference>
<evidence type="ECO:0000256" key="6">
    <source>
        <dbReference type="ARBA" id="ARBA00047992"/>
    </source>
</evidence>
<dbReference type="SUPFAM" id="SSF52317">
    <property type="entry name" value="Class I glutamine amidotransferase-like"/>
    <property type="match status" value="1"/>
</dbReference>
<evidence type="ECO:0000313" key="13">
    <source>
        <dbReference type="EMBL" id="GEN35744.1"/>
    </source>
</evidence>
<dbReference type="NCBIfam" id="TIGR03800">
    <property type="entry name" value="PLP_synth_Pdx2"/>
    <property type="match status" value="1"/>
</dbReference>
<dbReference type="RefSeq" id="WP_146811263.1">
    <property type="nucleotide sequence ID" value="NZ_BJXX01000149.1"/>
</dbReference>
<dbReference type="PIRSF" id="PIRSF005639">
    <property type="entry name" value="Glut_amidoT_SNO"/>
    <property type="match status" value="1"/>
</dbReference>
<dbReference type="EC" id="3.5.1.2" evidence="10"/>
<sequence>MKIGVLALQGAVAEHIRLLTLAGAEAIAVKRVEQLDGLDGLVIPGGESTAIGKLMKKYGFDTALREFSAQKKPLFGTCAGLIILAGEIEGQDWVHLGLMDIKVARNAFGRQRESFEVDLPIPGIAEDFRAVFIRAPLIREVGDDVDILVRHNGEIVAARQGHLLCASFHPELTDDLRMHAYFLEMVKEYRSQTAVGTV</sequence>
<dbReference type="OrthoDB" id="9810320at2"/>
<dbReference type="CDD" id="cd01749">
    <property type="entry name" value="GATase1_PB"/>
    <property type="match status" value="1"/>
</dbReference>
<comment type="function">
    <text evidence="8 10">Catalyzes the hydrolysis of glutamine to glutamate and ammonia as part of the biosynthesis of pyridoxal 5'-phosphate. The resulting ammonia molecule is channeled to the active site of PdxS.</text>
</comment>
<keyword evidence="4 10" id="KW-0315">Glutamine amidotransferase</keyword>
<feature type="binding site" evidence="10 12">
    <location>
        <begin position="133"/>
        <end position="134"/>
    </location>
    <ligand>
        <name>L-glutamine</name>
        <dbReference type="ChEBI" id="CHEBI:58359"/>
    </ligand>
</feature>
<dbReference type="InterPro" id="IPR021196">
    <property type="entry name" value="PdxT/SNO_CS"/>
</dbReference>
<feature type="binding site" evidence="10 12">
    <location>
        <begin position="46"/>
        <end position="48"/>
    </location>
    <ligand>
        <name>L-glutamine</name>
        <dbReference type="ChEBI" id="CHEBI:58359"/>
    </ligand>
</feature>
<evidence type="ECO:0000313" key="14">
    <source>
        <dbReference type="Proteomes" id="UP000321157"/>
    </source>
</evidence>
<evidence type="ECO:0000256" key="1">
    <source>
        <dbReference type="ARBA" id="ARBA00008345"/>
    </source>
</evidence>
<dbReference type="GO" id="GO:0004359">
    <property type="term" value="F:glutaminase activity"/>
    <property type="evidence" value="ECO:0007669"/>
    <property type="project" value="UniProtKB-UniRule"/>
</dbReference>
<evidence type="ECO:0000256" key="5">
    <source>
        <dbReference type="ARBA" id="ARBA00023239"/>
    </source>
</evidence>
<dbReference type="AlphaFoldDB" id="A0A511V9Z5"/>
<dbReference type="GO" id="GO:0042823">
    <property type="term" value="P:pyridoxal phosphate biosynthetic process"/>
    <property type="evidence" value="ECO:0007669"/>
    <property type="project" value="UniProtKB-UniRule"/>
</dbReference>
<accession>A0A511V9Z5</accession>
<feature type="active site" description="Charge relay system" evidence="10 11">
    <location>
        <position position="169"/>
    </location>
</feature>
<evidence type="ECO:0000256" key="2">
    <source>
        <dbReference type="ARBA" id="ARBA00022801"/>
    </source>
</evidence>
<evidence type="ECO:0000256" key="3">
    <source>
        <dbReference type="ARBA" id="ARBA00022898"/>
    </source>
</evidence>
<evidence type="ECO:0000256" key="7">
    <source>
        <dbReference type="ARBA" id="ARBA00049534"/>
    </source>
</evidence>
<dbReference type="PANTHER" id="PTHR31559:SF0">
    <property type="entry name" value="PYRIDOXAL 5'-PHOSPHATE SYNTHASE SUBUNIT SNO1-RELATED"/>
    <property type="match status" value="1"/>
</dbReference>
<dbReference type="PROSITE" id="PS51130">
    <property type="entry name" value="PDXT_SNO_2"/>
    <property type="match status" value="1"/>
</dbReference>
<dbReference type="GO" id="GO:0005829">
    <property type="term" value="C:cytosol"/>
    <property type="evidence" value="ECO:0007669"/>
    <property type="project" value="TreeGrafter"/>
</dbReference>
<dbReference type="InterPro" id="IPR002161">
    <property type="entry name" value="PdxT/SNO"/>
</dbReference>
<keyword evidence="3 10" id="KW-0663">Pyridoxal phosphate</keyword>
<reference evidence="13 14" key="1">
    <citation type="submission" date="2019-07" db="EMBL/GenBank/DDBJ databases">
        <title>Whole genome shotgun sequence of Aneurinibacillus danicus NBRC 102444.</title>
        <authorList>
            <person name="Hosoyama A."/>
            <person name="Uohara A."/>
            <person name="Ohji S."/>
            <person name="Ichikawa N."/>
        </authorList>
    </citation>
    <scope>NUCLEOTIDE SEQUENCE [LARGE SCALE GENOMIC DNA]</scope>
    <source>
        <strain evidence="13 14">NBRC 102444</strain>
    </source>
</reference>
<keyword evidence="2 10" id="KW-0378">Hydrolase</keyword>
<feature type="binding site" evidence="10 12">
    <location>
        <position position="105"/>
    </location>
    <ligand>
        <name>L-glutamine</name>
        <dbReference type="ChEBI" id="CHEBI:58359"/>
    </ligand>
</feature>
<dbReference type="GO" id="GO:1903600">
    <property type="term" value="C:glutaminase complex"/>
    <property type="evidence" value="ECO:0007669"/>
    <property type="project" value="TreeGrafter"/>
</dbReference>
<evidence type="ECO:0000256" key="11">
    <source>
        <dbReference type="PIRSR" id="PIRSR005639-1"/>
    </source>
</evidence>
<dbReference type="PROSITE" id="PS51273">
    <property type="entry name" value="GATASE_TYPE_1"/>
    <property type="match status" value="1"/>
</dbReference>